<dbReference type="SUPFAM" id="SSF52833">
    <property type="entry name" value="Thioredoxin-like"/>
    <property type="match status" value="1"/>
</dbReference>
<dbReference type="GO" id="GO:0015036">
    <property type="term" value="F:disulfide oxidoreductase activity"/>
    <property type="evidence" value="ECO:0007669"/>
    <property type="project" value="UniProtKB-ARBA"/>
</dbReference>
<protein>
    <recommendedName>
        <fullName evidence="7">Thiol:disulfide interchange protein</fullName>
    </recommendedName>
</protein>
<keyword evidence="6" id="KW-0676">Redox-active center</keyword>
<dbReference type="AlphaFoldDB" id="A0A9D1WMP8"/>
<dbReference type="GO" id="GO:0042597">
    <property type="term" value="C:periplasmic space"/>
    <property type="evidence" value="ECO:0007669"/>
    <property type="project" value="UniProtKB-SubCell"/>
</dbReference>
<dbReference type="Gene3D" id="3.40.30.10">
    <property type="entry name" value="Glutaredoxin"/>
    <property type="match status" value="1"/>
</dbReference>
<dbReference type="PANTHER" id="PTHR35891">
    <property type="entry name" value="THIOL:DISULFIDE INTERCHANGE PROTEIN DSBA"/>
    <property type="match status" value="1"/>
</dbReference>
<dbReference type="InterPro" id="IPR017937">
    <property type="entry name" value="Thioredoxin_CS"/>
</dbReference>
<evidence type="ECO:0000313" key="12">
    <source>
        <dbReference type="Proteomes" id="UP000824248"/>
    </source>
</evidence>
<feature type="signal peptide" evidence="9">
    <location>
        <begin position="1"/>
        <end position="26"/>
    </location>
</feature>
<organism evidence="11 12">
    <name type="scientific">Candidatus Halomonas stercoripullorum</name>
    <dbReference type="NCBI Taxonomy" id="2838617"/>
    <lineage>
        <taxon>Bacteria</taxon>
        <taxon>Pseudomonadati</taxon>
        <taxon>Pseudomonadota</taxon>
        <taxon>Gammaproteobacteria</taxon>
        <taxon>Oceanospirillales</taxon>
        <taxon>Halomonadaceae</taxon>
        <taxon>Halomonas</taxon>
    </lineage>
</organism>
<dbReference type="InterPro" id="IPR023205">
    <property type="entry name" value="DsbA/DsbL"/>
</dbReference>
<evidence type="ECO:0000256" key="4">
    <source>
        <dbReference type="ARBA" id="ARBA00022764"/>
    </source>
</evidence>
<evidence type="ECO:0000256" key="7">
    <source>
        <dbReference type="PIRNR" id="PIRNR001488"/>
    </source>
</evidence>
<keyword evidence="5 7" id="KW-1015">Disulfide bond</keyword>
<sequence>MSKPLRFFQSFMLAMAGLGLTTLASANLVEGQHYERLPEPIETQVEEGKIEVTEVFWYGCPHCYNLQPSVSQWYTTLAEDVEVIHMPATMGGDWNTHAMMFYAAEALEIREEAHADIFHALHEEGQRLDNANAIVSFFTQYGVSEEQAREALDSFGVKAQINQAHSRMRAMRLMGVPALVIDGRYVVSPSSAGSLDNMPQVADALIERIREERGN</sequence>
<comment type="caution">
    <text evidence="11">The sequence shown here is derived from an EMBL/GenBank/DDBJ whole genome shotgun (WGS) entry which is preliminary data.</text>
</comment>
<dbReference type="Pfam" id="PF01323">
    <property type="entry name" value="DSBA"/>
    <property type="match status" value="1"/>
</dbReference>
<proteinExistence type="inferred from homology"/>
<reference evidence="11" key="2">
    <citation type="submission" date="2021-04" db="EMBL/GenBank/DDBJ databases">
        <authorList>
            <person name="Gilroy R."/>
        </authorList>
    </citation>
    <scope>NUCLEOTIDE SEQUENCE</scope>
    <source>
        <strain evidence="11">1193</strain>
    </source>
</reference>
<dbReference type="PIRSF" id="PIRSF001488">
    <property type="entry name" value="Tdi_protein"/>
    <property type="match status" value="1"/>
</dbReference>
<dbReference type="Proteomes" id="UP000824248">
    <property type="component" value="Unassembled WGS sequence"/>
</dbReference>
<keyword evidence="4 7" id="KW-0574">Periplasm</keyword>
<name>A0A9D1WMP8_9GAMM</name>
<feature type="domain" description="Thioredoxin" evidence="10">
    <location>
        <begin position="14"/>
        <end position="157"/>
    </location>
</feature>
<evidence type="ECO:0000313" key="11">
    <source>
        <dbReference type="EMBL" id="HIX61738.1"/>
    </source>
</evidence>
<evidence type="ECO:0000256" key="6">
    <source>
        <dbReference type="ARBA" id="ARBA00023284"/>
    </source>
</evidence>
<evidence type="ECO:0000256" key="2">
    <source>
        <dbReference type="ARBA" id="ARBA00005791"/>
    </source>
</evidence>
<dbReference type="InterPro" id="IPR050824">
    <property type="entry name" value="Thiol_disulfide_DsbA"/>
</dbReference>
<evidence type="ECO:0000256" key="3">
    <source>
        <dbReference type="ARBA" id="ARBA00022729"/>
    </source>
</evidence>
<evidence type="ECO:0000256" key="8">
    <source>
        <dbReference type="PIRSR" id="PIRSR001488-1"/>
    </source>
</evidence>
<dbReference type="EMBL" id="DXFC01000176">
    <property type="protein sequence ID" value="HIX61738.1"/>
    <property type="molecule type" value="Genomic_DNA"/>
</dbReference>
<gene>
    <name evidence="11" type="ORF">H9854_05855</name>
</gene>
<dbReference type="InterPro" id="IPR036249">
    <property type="entry name" value="Thioredoxin-like_sf"/>
</dbReference>
<evidence type="ECO:0000259" key="10">
    <source>
        <dbReference type="PROSITE" id="PS51352"/>
    </source>
</evidence>
<reference evidence="11" key="1">
    <citation type="journal article" date="2021" name="PeerJ">
        <title>Extensive microbial diversity within the chicken gut microbiome revealed by metagenomics and culture.</title>
        <authorList>
            <person name="Gilroy R."/>
            <person name="Ravi A."/>
            <person name="Getino M."/>
            <person name="Pursley I."/>
            <person name="Horton D.L."/>
            <person name="Alikhan N.F."/>
            <person name="Baker D."/>
            <person name="Gharbi K."/>
            <person name="Hall N."/>
            <person name="Watson M."/>
            <person name="Adriaenssens E.M."/>
            <person name="Foster-Nyarko E."/>
            <person name="Jarju S."/>
            <person name="Secka A."/>
            <person name="Antonio M."/>
            <person name="Oren A."/>
            <person name="Chaudhuri R.R."/>
            <person name="La Ragione R."/>
            <person name="Hildebrand F."/>
            <person name="Pallen M.J."/>
        </authorList>
    </citation>
    <scope>NUCLEOTIDE SEQUENCE</scope>
    <source>
        <strain evidence="11">1193</strain>
    </source>
</reference>
<feature type="chain" id="PRO_5038920309" description="Thiol:disulfide interchange protein" evidence="9">
    <location>
        <begin position="27"/>
        <end position="215"/>
    </location>
</feature>
<dbReference type="InterPro" id="IPR013766">
    <property type="entry name" value="Thioredoxin_domain"/>
</dbReference>
<dbReference type="PANTHER" id="PTHR35891:SF2">
    <property type="entry name" value="THIOL:DISULFIDE INTERCHANGE PROTEIN DSBA"/>
    <property type="match status" value="1"/>
</dbReference>
<feature type="disulfide bond" description="Redox-active" evidence="8">
    <location>
        <begin position="60"/>
        <end position="63"/>
    </location>
</feature>
<dbReference type="InterPro" id="IPR001853">
    <property type="entry name" value="DSBA-like_thioredoxin_dom"/>
</dbReference>
<dbReference type="PROSITE" id="PS51352">
    <property type="entry name" value="THIOREDOXIN_2"/>
    <property type="match status" value="1"/>
</dbReference>
<evidence type="ECO:0000256" key="5">
    <source>
        <dbReference type="ARBA" id="ARBA00023157"/>
    </source>
</evidence>
<dbReference type="CDD" id="cd03019">
    <property type="entry name" value="DsbA_DsbA"/>
    <property type="match status" value="1"/>
</dbReference>
<keyword evidence="3 9" id="KW-0732">Signal</keyword>
<dbReference type="PROSITE" id="PS00194">
    <property type="entry name" value="THIOREDOXIN_1"/>
    <property type="match status" value="1"/>
</dbReference>
<evidence type="ECO:0000256" key="1">
    <source>
        <dbReference type="ARBA" id="ARBA00004418"/>
    </source>
</evidence>
<comment type="subcellular location">
    <subcellularLocation>
        <location evidence="1 7">Periplasm</location>
    </subcellularLocation>
</comment>
<accession>A0A9D1WMP8</accession>
<comment type="similarity">
    <text evidence="2">Belongs to the thioredoxin family. DsbA subfamily.</text>
</comment>
<evidence type="ECO:0000256" key="9">
    <source>
        <dbReference type="SAM" id="SignalP"/>
    </source>
</evidence>